<protein>
    <submittedName>
        <fullName evidence="1">Uncharacterized protein</fullName>
    </submittedName>
</protein>
<comment type="caution">
    <text evidence="1">The sequence shown here is derived from an EMBL/GenBank/DDBJ whole genome shotgun (WGS) entry which is preliminary data.</text>
</comment>
<gene>
    <name evidence="1" type="ORF">BaRGS_00013913</name>
</gene>
<organism evidence="1 2">
    <name type="scientific">Batillaria attramentaria</name>
    <dbReference type="NCBI Taxonomy" id="370345"/>
    <lineage>
        <taxon>Eukaryota</taxon>
        <taxon>Metazoa</taxon>
        <taxon>Spiralia</taxon>
        <taxon>Lophotrochozoa</taxon>
        <taxon>Mollusca</taxon>
        <taxon>Gastropoda</taxon>
        <taxon>Caenogastropoda</taxon>
        <taxon>Sorbeoconcha</taxon>
        <taxon>Cerithioidea</taxon>
        <taxon>Batillariidae</taxon>
        <taxon>Batillaria</taxon>
    </lineage>
</organism>
<accession>A0ABD0L5G6</accession>
<proteinExistence type="predicted"/>
<evidence type="ECO:0000313" key="1">
    <source>
        <dbReference type="EMBL" id="KAK7494786.1"/>
    </source>
</evidence>
<dbReference type="AlphaFoldDB" id="A0ABD0L5G6"/>
<name>A0ABD0L5G6_9CAEN</name>
<evidence type="ECO:0000313" key="2">
    <source>
        <dbReference type="Proteomes" id="UP001519460"/>
    </source>
</evidence>
<keyword evidence="2" id="KW-1185">Reference proteome</keyword>
<reference evidence="1 2" key="1">
    <citation type="journal article" date="2023" name="Sci. Data">
        <title>Genome assembly of the Korean intertidal mud-creeper Batillaria attramentaria.</title>
        <authorList>
            <person name="Patra A.K."/>
            <person name="Ho P.T."/>
            <person name="Jun S."/>
            <person name="Lee S.J."/>
            <person name="Kim Y."/>
            <person name="Won Y.J."/>
        </authorList>
    </citation>
    <scope>NUCLEOTIDE SEQUENCE [LARGE SCALE GENOMIC DNA]</scope>
    <source>
        <strain evidence="1">Wonlab-2016</strain>
    </source>
</reference>
<sequence length="128" mass="13851">MLCFTYHTSPCRQPLKAARPYTDPPRCGNGVLERHFVPLVPARLPSSVSTMCTPQCTLHVRHKYVKTGVARSPPSLCTDDPNIHGPAPDQLGCIGNRGDGFLETHPGPVHSGERSAGLTRVYSGFTPC</sequence>
<dbReference type="Proteomes" id="UP001519460">
    <property type="component" value="Unassembled WGS sequence"/>
</dbReference>
<dbReference type="EMBL" id="JACVVK020000080">
    <property type="protein sequence ID" value="KAK7494786.1"/>
    <property type="molecule type" value="Genomic_DNA"/>
</dbReference>